<feature type="domain" description="CBS" evidence="10">
    <location>
        <begin position="281"/>
        <end position="338"/>
    </location>
</feature>
<dbReference type="SUPFAM" id="SSF54631">
    <property type="entry name" value="CBS-domain pair"/>
    <property type="match status" value="1"/>
</dbReference>
<dbReference type="InterPro" id="IPR046342">
    <property type="entry name" value="CBS_dom_sf"/>
</dbReference>
<dbReference type="InterPro" id="IPR044751">
    <property type="entry name" value="Ion_transp-like_CBS"/>
</dbReference>
<keyword evidence="3 9" id="KW-0812">Transmembrane</keyword>
<dbReference type="InterPro" id="IPR036318">
    <property type="entry name" value="FAD-bd_PCMH-like_sf"/>
</dbReference>
<dbReference type="EMBL" id="JAKIKT010000004">
    <property type="protein sequence ID" value="MCL2914479.1"/>
    <property type="molecule type" value="Genomic_DNA"/>
</dbReference>
<dbReference type="PROSITE" id="PS51371">
    <property type="entry name" value="CBS"/>
    <property type="match status" value="2"/>
</dbReference>
<dbReference type="PANTHER" id="PTHR43099:SF5">
    <property type="entry name" value="HLYC_CORC FAMILY TRANSPORTER"/>
    <property type="match status" value="1"/>
</dbReference>
<keyword evidence="4" id="KW-0677">Repeat</keyword>
<keyword evidence="13" id="KW-1185">Reference proteome</keyword>
<reference evidence="12 13" key="1">
    <citation type="submission" date="2022-01" db="EMBL/GenBank/DDBJ databases">
        <title>Whole genome-based taxonomy of the Shewanellaceae.</title>
        <authorList>
            <person name="Martin-Rodriguez A.J."/>
        </authorList>
    </citation>
    <scope>NUCLEOTIDE SEQUENCE [LARGE SCALE GENOMIC DNA]</scope>
    <source>
        <strain evidence="12 13">DSM 21332</strain>
    </source>
</reference>
<evidence type="ECO:0000256" key="7">
    <source>
        <dbReference type="ARBA" id="ARBA00023136"/>
    </source>
</evidence>
<feature type="domain" description="CNNM transmembrane" evidence="11">
    <location>
        <begin position="1"/>
        <end position="196"/>
    </location>
</feature>
<keyword evidence="7 9" id="KW-0472">Membrane</keyword>
<dbReference type="SMART" id="SM01091">
    <property type="entry name" value="CorC_HlyC"/>
    <property type="match status" value="1"/>
</dbReference>
<proteinExistence type="predicted"/>
<evidence type="ECO:0000313" key="12">
    <source>
        <dbReference type="EMBL" id="MCL2914479.1"/>
    </source>
</evidence>
<evidence type="ECO:0000256" key="6">
    <source>
        <dbReference type="ARBA" id="ARBA00023122"/>
    </source>
</evidence>
<organism evidence="12 13">
    <name type="scientific">Shewanella corallii</name>
    <dbReference type="NCBI Taxonomy" id="560080"/>
    <lineage>
        <taxon>Bacteria</taxon>
        <taxon>Pseudomonadati</taxon>
        <taxon>Pseudomonadota</taxon>
        <taxon>Gammaproteobacteria</taxon>
        <taxon>Alteromonadales</taxon>
        <taxon>Shewanellaceae</taxon>
        <taxon>Shewanella</taxon>
    </lineage>
</organism>
<dbReference type="Pfam" id="PF01595">
    <property type="entry name" value="CNNM"/>
    <property type="match status" value="1"/>
</dbReference>
<keyword evidence="6 8" id="KW-0129">CBS domain</keyword>
<evidence type="ECO:0000256" key="4">
    <source>
        <dbReference type="ARBA" id="ARBA00022737"/>
    </source>
</evidence>
<evidence type="ECO:0000256" key="2">
    <source>
        <dbReference type="ARBA" id="ARBA00022475"/>
    </source>
</evidence>
<dbReference type="SUPFAM" id="SSF56176">
    <property type="entry name" value="FAD-binding/transporter-associated domain-like"/>
    <property type="match status" value="1"/>
</dbReference>
<dbReference type="InterPro" id="IPR002550">
    <property type="entry name" value="CNNM"/>
</dbReference>
<evidence type="ECO:0000259" key="11">
    <source>
        <dbReference type="PROSITE" id="PS51846"/>
    </source>
</evidence>
<evidence type="ECO:0000259" key="10">
    <source>
        <dbReference type="PROSITE" id="PS51371"/>
    </source>
</evidence>
<dbReference type="InterPro" id="IPR016169">
    <property type="entry name" value="FAD-bd_PCMH_sub2"/>
</dbReference>
<name>A0ABT0N7T9_9GAMM</name>
<protein>
    <submittedName>
        <fullName evidence="12">Hemolysin family protein</fullName>
    </submittedName>
</protein>
<dbReference type="Gene3D" id="3.30.465.10">
    <property type="match status" value="1"/>
</dbReference>
<gene>
    <name evidence="12" type="ORF">L2725_11955</name>
</gene>
<keyword evidence="5 9" id="KW-1133">Transmembrane helix</keyword>
<comment type="caution">
    <text evidence="12">The sequence shown here is derived from an EMBL/GenBank/DDBJ whole genome shotgun (WGS) entry which is preliminary data.</text>
</comment>
<dbReference type="PANTHER" id="PTHR43099">
    <property type="entry name" value="UPF0053 PROTEIN YRKA"/>
    <property type="match status" value="1"/>
</dbReference>
<dbReference type="InterPro" id="IPR051676">
    <property type="entry name" value="UPF0053_domain"/>
</dbReference>
<evidence type="ECO:0000256" key="9">
    <source>
        <dbReference type="PROSITE-ProRule" id="PRU01193"/>
    </source>
</evidence>
<sequence>MDLLILLLLILLNGAFAMSEIALVSARKGRLQKLADKGDAGAAAAMALGQEPTRFLSTVQIGITAIGLLNGIYGEAALAAPLADHMVQWGMAEKTASMASTAVVVLGITYLSIVVGELVPKRLAQLSPEFFARLMARPLTLLSTLSKPFVSLLAWSTELALRILGKGDAAQEGVTEEDIFALINEGAQAGAVDAGERDMVRNVFHLDDRRVSSLMTPRSEILAFDMSKGLDDNLSKLISCEHERFPVIEGDIDSPIGVLSAKQLLSFKLNGGNDTRELGTLVCKPVFIPESWTGTQLLEFFRHSGEHLVFVVDEYGDLQGIVTHKDLLEALAGEFKDKSSTSVWSERNTDGSWTMNSMIPVLVLKDLLELESLPDEQEHGYHTLSGMLMWCFGGMPEVGNTYTWQNWQFTILSLEGNRPDKIEVRPTPINRPD</sequence>
<accession>A0ABT0N7T9</accession>
<dbReference type="RefSeq" id="WP_249249159.1">
    <property type="nucleotide sequence ID" value="NZ_JAKIKT010000004.1"/>
</dbReference>
<comment type="subcellular location">
    <subcellularLocation>
        <location evidence="1">Cell membrane</location>
        <topology evidence="1">Multi-pass membrane protein</topology>
    </subcellularLocation>
</comment>
<dbReference type="Proteomes" id="UP001202831">
    <property type="component" value="Unassembled WGS sequence"/>
</dbReference>
<dbReference type="Gene3D" id="3.10.580.10">
    <property type="entry name" value="CBS-domain"/>
    <property type="match status" value="1"/>
</dbReference>
<dbReference type="Pfam" id="PF00571">
    <property type="entry name" value="CBS"/>
    <property type="match status" value="1"/>
</dbReference>
<dbReference type="PROSITE" id="PS51846">
    <property type="entry name" value="CNNM"/>
    <property type="match status" value="1"/>
</dbReference>
<keyword evidence="2" id="KW-1003">Cell membrane</keyword>
<evidence type="ECO:0000256" key="1">
    <source>
        <dbReference type="ARBA" id="ARBA00004651"/>
    </source>
</evidence>
<dbReference type="InterPro" id="IPR000644">
    <property type="entry name" value="CBS_dom"/>
</dbReference>
<feature type="domain" description="CBS" evidence="10">
    <location>
        <begin position="215"/>
        <end position="275"/>
    </location>
</feature>
<dbReference type="InterPro" id="IPR005170">
    <property type="entry name" value="Transptr-assoc_dom"/>
</dbReference>
<evidence type="ECO:0000313" key="13">
    <source>
        <dbReference type="Proteomes" id="UP001202831"/>
    </source>
</evidence>
<evidence type="ECO:0000256" key="5">
    <source>
        <dbReference type="ARBA" id="ARBA00022989"/>
    </source>
</evidence>
<dbReference type="CDD" id="cd04590">
    <property type="entry name" value="CBS_pair_CorC_HlyC_assoc"/>
    <property type="match status" value="1"/>
</dbReference>
<evidence type="ECO:0000256" key="3">
    <source>
        <dbReference type="ARBA" id="ARBA00022692"/>
    </source>
</evidence>
<dbReference type="Pfam" id="PF03471">
    <property type="entry name" value="CorC_HlyC"/>
    <property type="match status" value="1"/>
</dbReference>
<evidence type="ECO:0000256" key="8">
    <source>
        <dbReference type="PROSITE-ProRule" id="PRU00703"/>
    </source>
</evidence>